<sequence length="292" mass="33407">MDYILQTWPHLQTLQLNHPLLFRCMETRSSSLESSLEITPLLKPLQLRNLRRQDSEENYNLVSLALPLQSIHFSVFRQQAAEGAEEVIEKVLVICAQTTEWSFPSSDLTPFLKQCRQELPNVLTTLNQVTDSVNQTYNAPALHQYLYEPLHLLHSKPGQSSSLIEKMDLFGRWMNPPRHGENAYRQPGIWMCCKLETLQIEVHNLGSPAHQTLIAKERQREQERLDFVVKGEASGFVAPQGVEPAQVQVLWNLGLLVYVKLMEEQMNSDEGYEGPPRLRSLSSYSGSQKRLA</sequence>
<feature type="compositionally biased region" description="Polar residues" evidence="1">
    <location>
        <begin position="280"/>
        <end position="292"/>
    </location>
</feature>
<comment type="caution">
    <text evidence="2">The sequence shown here is derived from an EMBL/GenBank/DDBJ whole genome shotgun (WGS) entry which is preliminary data.</text>
</comment>
<name>A0A9P6F0C4_9FUNG</name>
<dbReference type="EMBL" id="JAAAXW010000270">
    <property type="protein sequence ID" value="KAF9539010.1"/>
    <property type="molecule type" value="Genomic_DNA"/>
</dbReference>
<reference evidence="2" key="1">
    <citation type="journal article" date="2020" name="Fungal Divers.">
        <title>Resolving the Mortierellaceae phylogeny through synthesis of multi-gene phylogenetics and phylogenomics.</title>
        <authorList>
            <person name="Vandepol N."/>
            <person name="Liber J."/>
            <person name="Desiro A."/>
            <person name="Na H."/>
            <person name="Kennedy M."/>
            <person name="Barry K."/>
            <person name="Grigoriev I.V."/>
            <person name="Miller A.N."/>
            <person name="O'Donnell K."/>
            <person name="Stajich J.E."/>
            <person name="Bonito G."/>
        </authorList>
    </citation>
    <scope>NUCLEOTIDE SEQUENCE</scope>
    <source>
        <strain evidence="2">NRRL 2591</strain>
    </source>
</reference>
<keyword evidence="3" id="KW-1185">Reference proteome</keyword>
<evidence type="ECO:0000313" key="2">
    <source>
        <dbReference type="EMBL" id="KAF9539010.1"/>
    </source>
</evidence>
<gene>
    <name evidence="2" type="ORF">EC957_005952</name>
</gene>
<feature type="region of interest" description="Disordered" evidence="1">
    <location>
        <begin position="268"/>
        <end position="292"/>
    </location>
</feature>
<evidence type="ECO:0000313" key="3">
    <source>
        <dbReference type="Proteomes" id="UP000723463"/>
    </source>
</evidence>
<proteinExistence type="predicted"/>
<protein>
    <submittedName>
        <fullName evidence="2">Uncharacterized protein</fullName>
    </submittedName>
</protein>
<evidence type="ECO:0000256" key="1">
    <source>
        <dbReference type="SAM" id="MobiDB-lite"/>
    </source>
</evidence>
<dbReference type="Proteomes" id="UP000723463">
    <property type="component" value="Unassembled WGS sequence"/>
</dbReference>
<organism evidence="2 3">
    <name type="scientific">Mortierella hygrophila</name>
    <dbReference type="NCBI Taxonomy" id="979708"/>
    <lineage>
        <taxon>Eukaryota</taxon>
        <taxon>Fungi</taxon>
        <taxon>Fungi incertae sedis</taxon>
        <taxon>Mucoromycota</taxon>
        <taxon>Mortierellomycotina</taxon>
        <taxon>Mortierellomycetes</taxon>
        <taxon>Mortierellales</taxon>
        <taxon>Mortierellaceae</taxon>
        <taxon>Mortierella</taxon>
    </lineage>
</organism>
<dbReference type="AlphaFoldDB" id="A0A9P6F0C4"/>
<accession>A0A9P6F0C4</accession>